<comment type="similarity">
    <text evidence="1">Belongs to the peptidase C2 family.</text>
</comment>
<gene>
    <name evidence="2" type="ORF">NQ314_015511</name>
</gene>
<dbReference type="PRINTS" id="PR00704">
    <property type="entry name" value="CALPAIN"/>
</dbReference>
<dbReference type="GO" id="GO:0006508">
    <property type="term" value="P:proteolysis"/>
    <property type="evidence" value="ECO:0007669"/>
    <property type="project" value="InterPro"/>
</dbReference>
<proteinExistence type="inferred from homology"/>
<keyword evidence="3" id="KW-1185">Reference proteome</keyword>
<dbReference type="SUPFAM" id="SSF54001">
    <property type="entry name" value="Cysteine proteinases"/>
    <property type="match status" value="1"/>
</dbReference>
<evidence type="ECO:0000313" key="2">
    <source>
        <dbReference type="EMBL" id="KAJ8931564.1"/>
    </source>
</evidence>
<dbReference type="Proteomes" id="UP001162156">
    <property type="component" value="Unassembled WGS sequence"/>
</dbReference>
<dbReference type="AlphaFoldDB" id="A0AAV8WYJ8"/>
<evidence type="ECO:0000313" key="3">
    <source>
        <dbReference type="Proteomes" id="UP001162156"/>
    </source>
</evidence>
<name>A0AAV8WYJ8_9CUCU</name>
<protein>
    <submittedName>
        <fullName evidence="2">Uncharacterized protein</fullName>
    </submittedName>
</protein>
<dbReference type="GO" id="GO:0004198">
    <property type="term" value="F:calcium-dependent cysteine-type endopeptidase activity"/>
    <property type="evidence" value="ECO:0007669"/>
    <property type="project" value="InterPro"/>
</dbReference>
<organism evidence="2 3">
    <name type="scientific">Rhamnusium bicolor</name>
    <dbReference type="NCBI Taxonomy" id="1586634"/>
    <lineage>
        <taxon>Eukaryota</taxon>
        <taxon>Metazoa</taxon>
        <taxon>Ecdysozoa</taxon>
        <taxon>Arthropoda</taxon>
        <taxon>Hexapoda</taxon>
        <taxon>Insecta</taxon>
        <taxon>Pterygota</taxon>
        <taxon>Neoptera</taxon>
        <taxon>Endopterygota</taxon>
        <taxon>Coleoptera</taxon>
        <taxon>Polyphaga</taxon>
        <taxon>Cucujiformia</taxon>
        <taxon>Chrysomeloidea</taxon>
        <taxon>Cerambycidae</taxon>
        <taxon>Lepturinae</taxon>
        <taxon>Rhagiini</taxon>
        <taxon>Rhamnusium</taxon>
    </lineage>
</organism>
<evidence type="ECO:0000256" key="1">
    <source>
        <dbReference type="ARBA" id="ARBA00007623"/>
    </source>
</evidence>
<dbReference type="InterPro" id="IPR038765">
    <property type="entry name" value="Papain-like_cys_pep_sf"/>
</dbReference>
<dbReference type="InterPro" id="IPR022684">
    <property type="entry name" value="Calpain_cysteine_protease"/>
</dbReference>
<reference evidence="2" key="1">
    <citation type="journal article" date="2023" name="Insect Mol. Biol.">
        <title>Genome sequencing provides insights into the evolution of gene families encoding plant cell wall-degrading enzymes in longhorned beetles.</title>
        <authorList>
            <person name="Shin N.R."/>
            <person name="Okamura Y."/>
            <person name="Kirsch R."/>
            <person name="Pauchet Y."/>
        </authorList>
    </citation>
    <scope>NUCLEOTIDE SEQUENCE</scope>
    <source>
        <strain evidence="2">RBIC_L_NR</strain>
    </source>
</reference>
<dbReference type="EMBL" id="JANEYF010004294">
    <property type="protein sequence ID" value="KAJ8931564.1"/>
    <property type="molecule type" value="Genomic_DNA"/>
</dbReference>
<sequence>MLLGEKYSGLKPRGTLQNYDQLKKNCLMNGKLFEDPQFPIDNIIMGKNWESMRNTIQWLRPKVFI</sequence>
<comment type="caution">
    <text evidence="2">The sequence shown here is derived from an EMBL/GenBank/DDBJ whole genome shotgun (WGS) entry which is preliminary data.</text>
</comment>
<accession>A0AAV8WYJ8</accession>